<dbReference type="Gene3D" id="1.20.1250.20">
    <property type="entry name" value="MFS general substrate transporter like domains"/>
    <property type="match status" value="1"/>
</dbReference>
<evidence type="ECO:0000313" key="7">
    <source>
        <dbReference type="Proteomes" id="UP000018418"/>
    </source>
</evidence>
<keyword evidence="7" id="KW-1185">Reference proteome</keyword>
<gene>
    <name evidence="6" type="ORF">P255_00559</name>
</gene>
<dbReference type="InterPro" id="IPR020846">
    <property type="entry name" value="MFS_dom"/>
</dbReference>
<evidence type="ECO:0000256" key="4">
    <source>
        <dbReference type="SAM" id="Phobius"/>
    </source>
</evidence>
<feature type="transmembrane region" description="Helical" evidence="4">
    <location>
        <begin position="12"/>
        <end position="31"/>
    </location>
</feature>
<dbReference type="Pfam" id="PF07690">
    <property type="entry name" value="MFS_1"/>
    <property type="match status" value="1"/>
</dbReference>
<dbReference type="InterPro" id="IPR036259">
    <property type="entry name" value="MFS_trans_sf"/>
</dbReference>
<dbReference type="SUPFAM" id="SSF103473">
    <property type="entry name" value="MFS general substrate transporter"/>
    <property type="match status" value="1"/>
</dbReference>
<dbReference type="GO" id="GO:0022857">
    <property type="term" value="F:transmembrane transporter activity"/>
    <property type="evidence" value="ECO:0007669"/>
    <property type="project" value="InterPro"/>
</dbReference>
<dbReference type="HOGENOM" id="CLU_001265_23_0_6"/>
<feature type="transmembrane region" description="Helical" evidence="4">
    <location>
        <begin position="136"/>
        <end position="158"/>
    </location>
</feature>
<feature type="transmembrane region" description="Helical" evidence="4">
    <location>
        <begin position="301"/>
        <end position="318"/>
    </location>
</feature>
<feature type="transmembrane region" description="Helical" evidence="4">
    <location>
        <begin position="51"/>
        <end position="71"/>
    </location>
</feature>
<comment type="caution">
    <text evidence="6">The sequence shown here is derived from an EMBL/GenBank/DDBJ whole genome shotgun (WGS) entry which is preliminary data.</text>
</comment>
<accession>V2UD71</accession>
<dbReference type="RefSeq" id="WP_004903388.1">
    <property type="nucleotide sequence ID" value="NZ_BBTI01000004.1"/>
</dbReference>
<feature type="transmembrane region" description="Helical" evidence="4">
    <location>
        <begin position="111"/>
        <end position="129"/>
    </location>
</feature>
<dbReference type="PANTHER" id="PTHR42910:SF1">
    <property type="entry name" value="MAJOR FACILITATOR SUPERFAMILY (MFS) PROFILE DOMAIN-CONTAINING PROTEIN"/>
    <property type="match status" value="1"/>
</dbReference>
<feature type="transmembrane region" description="Helical" evidence="4">
    <location>
        <begin position="217"/>
        <end position="237"/>
    </location>
</feature>
<proteinExistence type="predicted"/>
<keyword evidence="3 4" id="KW-0472">Membrane</keyword>
<dbReference type="STRING" id="396323.VH98_10700"/>
<feature type="transmembrane region" description="Helical" evidence="4">
    <location>
        <begin position="164"/>
        <end position="182"/>
    </location>
</feature>
<evidence type="ECO:0000313" key="6">
    <source>
        <dbReference type="EMBL" id="ESK52408.1"/>
    </source>
</evidence>
<feature type="transmembrane region" description="Helical" evidence="4">
    <location>
        <begin position="275"/>
        <end position="295"/>
    </location>
</feature>
<dbReference type="CDD" id="cd17324">
    <property type="entry name" value="MFS_NepI_like"/>
    <property type="match status" value="1"/>
</dbReference>
<keyword evidence="1 4" id="KW-0812">Transmembrane</keyword>
<dbReference type="PANTHER" id="PTHR42910">
    <property type="entry name" value="TRANSPORTER SCO4007-RELATED"/>
    <property type="match status" value="1"/>
</dbReference>
<dbReference type="Proteomes" id="UP000018418">
    <property type="component" value="Unassembled WGS sequence"/>
</dbReference>
<feature type="transmembrane region" description="Helical" evidence="4">
    <location>
        <begin position="339"/>
        <end position="359"/>
    </location>
</feature>
<keyword evidence="2 4" id="KW-1133">Transmembrane helix</keyword>
<feature type="transmembrane region" description="Helical" evidence="4">
    <location>
        <begin position="83"/>
        <end position="105"/>
    </location>
</feature>
<evidence type="ECO:0000256" key="2">
    <source>
        <dbReference type="ARBA" id="ARBA00022989"/>
    </source>
</evidence>
<dbReference type="EMBL" id="AYEU01000003">
    <property type="protein sequence ID" value="ESK52408.1"/>
    <property type="molecule type" value="Genomic_DNA"/>
</dbReference>
<organism evidence="6 7">
    <name type="scientific">Acinetobacter brisouii CIP 110357</name>
    <dbReference type="NCBI Taxonomy" id="1341683"/>
    <lineage>
        <taxon>Bacteria</taxon>
        <taxon>Pseudomonadati</taxon>
        <taxon>Pseudomonadota</taxon>
        <taxon>Gammaproteobacteria</taxon>
        <taxon>Moraxellales</taxon>
        <taxon>Moraxellaceae</taxon>
        <taxon>Acinetobacter</taxon>
    </lineage>
</organism>
<sequence length="400" mass="43673">MHDTLDISQNKKLLWLMALACGLTAGANYFSQPLIHSIQQSFQVDAAQAQLTVTLAQLSYALGLLLIVPLGDIANKRKFIPGLMCLAGIGLCLCACAVNLPMLWLGTMMTGLFSVAAQVLIPFATMAVKPEKIGEVVGFLMSGLLVGILLSTSLSGLLSNLVHWKLIYILSAILIFILAYLLQRELPYVMRQKMSYLEIFKSMAVLIVEERRLNFRAYVGAGAFASMSVIYSTIAMYLSAAPFHLADSLIGMVSLVGVFGALSARYVGKYADRGYGSLFTGLGCILLLSSWAMFYYSSHSIWLYILGFATTNLGLAFVHSCNQNIIFRIRPTAKSRLNSIYMTLYFSGAATGSALGTYAWNHGGWVYTCWVGLGLAVFCSSFALIDFVCYGKRVQASQHT</sequence>
<feature type="transmembrane region" description="Helical" evidence="4">
    <location>
        <begin position="365"/>
        <end position="390"/>
    </location>
</feature>
<evidence type="ECO:0000256" key="1">
    <source>
        <dbReference type="ARBA" id="ARBA00022692"/>
    </source>
</evidence>
<dbReference type="PATRIC" id="fig|1341683.3.peg.555"/>
<reference evidence="6 7" key="1">
    <citation type="submission" date="2013-10" db="EMBL/GenBank/DDBJ databases">
        <title>The Genome Sequence of Acinetobacter brisouii CIP 110357.</title>
        <authorList>
            <consortium name="The Broad Institute Genomics Platform"/>
            <consortium name="The Broad Institute Genome Sequencing Center for Infectious Disease"/>
            <person name="Cerqueira G."/>
            <person name="Feldgarden M."/>
            <person name="Courvalin P."/>
            <person name="Grillot-Courvalin C."/>
            <person name="Clermont D."/>
            <person name="Rocha E."/>
            <person name="Yoon E.-J."/>
            <person name="Nemec A."/>
            <person name="Young S.K."/>
            <person name="Zeng Q."/>
            <person name="Gargeya S."/>
            <person name="Fitzgerald M."/>
            <person name="Abouelleil A."/>
            <person name="Alvarado L."/>
            <person name="Berlin A.M."/>
            <person name="Chapman S.B."/>
            <person name="Gainer-Dewar J."/>
            <person name="Goldberg J."/>
            <person name="Gnerre S."/>
            <person name="Griggs A."/>
            <person name="Gujja S."/>
            <person name="Hansen M."/>
            <person name="Howarth C."/>
            <person name="Imamovic A."/>
            <person name="Ireland A."/>
            <person name="Larimer J."/>
            <person name="McCowan C."/>
            <person name="Murphy C."/>
            <person name="Pearson M."/>
            <person name="Poon T.W."/>
            <person name="Priest M."/>
            <person name="Roberts A."/>
            <person name="Saif S."/>
            <person name="Shea T."/>
            <person name="Sykes S."/>
            <person name="Wortman J."/>
            <person name="Nusbaum C."/>
            <person name="Birren B."/>
        </authorList>
    </citation>
    <scope>NUCLEOTIDE SEQUENCE [LARGE SCALE GENOMIC DNA]</scope>
    <source>
        <strain evidence="6 7">CIP 110357</strain>
    </source>
</reference>
<feature type="domain" description="Major facilitator superfamily (MFS) profile" evidence="5">
    <location>
        <begin position="1"/>
        <end position="398"/>
    </location>
</feature>
<name>V2UD71_9GAMM</name>
<evidence type="ECO:0000256" key="3">
    <source>
        <dbReference type="ARBA" id="ARBA00023136"/>
    </source>
</evidence>
<dbReference type="OrthoDB" id="9815356at2"/>
<dbReference type="InterPro" id="IPR011701">
    <property type="entry name" value="MFS"/>
</dbReference>
<feature type="transmembrane region" description="Helical" evidence="4">
    <location>
        <begin position="249"/>
        <end position="268"/>
    </location>
</feature>
<protein>
    <recommendedName>
        <fullName evidence="5">Major facilitator superfamily (MFS) profile domain-containing protein</fullName>
    </recommendedName>
</protein>
<dbReference type="PROSITE" id="PS50850">
    <property type="entry name" value="MFS"/>
    <property type="match status" value="1"/>
</dbReference>
<evidence type="ECO:0000259" key="5">
    <source>
        <dbReference type="PROSITE" id="PS50850"/>
    </source>
</evidence>
<dbReference type="AlphaFoldDB" id="V2UD71"/>